<accession>A0A914CGR4</accession>
<dbReference type="AlphaFoldDB" id="A0A914CGR4"/>
<keyword evidence="1" id="KW-0812">Transmembrane</keyword>
<keyword evidence="1" id="KW-1133">Transmembrane helix</keyword>
<protein>
    <submittedName>
        <fullName evidence="3">Uncharacterized protein</fullName>
    </submittedName>
</protein>
<proteinExistence type="predicted"/>
<evidence type="ECO:0000256" key="1">
    <source>
        <dbReference type="SAM" id="Phobius"/>
    </source>
</evidence>
<keyword evidence="2" id="KW-1185">Reference proteome</keyword>
<evidence type="ECO:0000313" key="2">
    <source>
        <dbReference type="Proteomes" id="UP000887540"/>
    </source>
</evidence>
<name>A0A914CGR4_9BILA</name>
<dbReference type="Proteomes" id="UP000887540">
    <property type="component" value="Unplaced"/>
</dbReference>
<dbReference type="WBParaSite" id="ACRNAN_scaffold1040.g18335.t1">
    <property type="protein sequence ID" value="ACRNAN_scaffold1040.g18335.t1"/>
    <property type="gene ID" value="ACRNAN_scaffold1040.g18335"/>
</dbReference>
<organism evidence="2 3">
    <name type="scientific">Acrobeloides nanus</name>
    <dbReference type="NCBI Taxonomy" id="290746"/>
    <lineage>
        <taxon>Eukaryota</taxon>
        <taxon>Metazoa</taxon>
        <taxon>Ecdysozoa</taxon>
        <taxon>Nematoda</taxon>
        <taxon>Chromadorea</taxon>
        <taxon>Rhabditida</taxon>
        <taxon>Tylenchina</taxon>
        <taxon>Cephalobomorpha</taxon>
        <taxon>Cephaloboidea</taxon>
        <taxon>Cephalobidae</taxon>
        <taxon>Acrobeloides</taxon>
    </lineage>
</organism>
<reference evidence="3" key="1">
    <citation type="submission" date="2022-11" db="UniProtKB">
        <authorList>
            <consortium name="WormBaseParasite"/>
        </authorList>
    </citation>
    <scope>IDENTIFICATION</scope>
</reference>
<feature type="transmembrane region" description="Helical" evidence="1">
    <location>
        <begin position="411"/>
        <end position="432"/>
    </location>
</feature>
<evidence type="ECO:0000313" key="3">
    <source>
        <dbReference type="WBParaSite" id="ACRNAN_scaffold1040.g18335.t1"/>
    </source>
</evidence>
<sequence length="434" mass="48402">MSTTDNHSLELWSACVYNSSFFTAVYDAPSLTNYVTTLVPWTNFGSVKSKSNSLTITIPSLFASEGQLNIIFDTEYFLNYTVDATKTFDDYGVGLIQSPAYPTATEGQDLMRLIQCTKGLASYTLEIVLADVPELGSLRIYGDSRVIRSYEHGRVNETVSFNATQVFVEYDAWFEVTNGILIRYEGIYIGNPDPPTTKANPDPPTTTAKAISNAISSTSPQPQHTVSHNSASNFYGVSWTLGLVLLFEVLRPRKFSNFMVVIGLWMLMSNCLVQGQDSTSATSIPTTTANPNCQCYSSSTFYLNSSNNEVKLYPTSTMGDNNYFQVKKPERNDKTRKHKIFMPKRTYGVLASDTTCPCLSCDYKIHTDYYQPGDAVYIDFTVHNVTCHSATTCKSGLMGPFKEAFTLKKRIYVYLLPQIAIMVFAIMIMDAFGF</sequence>
<keyword evidence="1" id="KW-0472">Membrane</keyword>